<dbReference type="EMBL" id="JAKZGO010000001">
    <property type="protein sequence ID" value="MCH7412231.1"/>
    <property type="molecule type" value="Genomic_DNA"/>
</dbReference>
<evidence type="ECO:0000313" key="2">
    <source>
        <dbReference type="Proteomes" id="UP001165430"/>
    </source>
</evidence>
<gene>
    <name evidence="1" type="ORF">MM213_01950</name>
</gene>
<keyword evidence="2" id="KW-1185">Reference proteome</keyword>
<dbReference type="SUPFAM" id="SSF51366">
    <property type="entry name" value="Ribulose-phoshate binding barrel"/>
    <property type="match status" value="1"/>
</dbReference>
<dbReference type="RefSeq" id="WP_241409622.1">
    <property type="nucleotide sequence ID" value="NZ_JAKZGO010000001.1"/>
</dbReference>
<accession>A0ABS9V739</accession>
<protein>
    <submittedName>
        <fullName evidence="1">Phosphoribosylanthranilate isomerase</fullName>
    </submittedName>
</protein>
<dbReference type="InterPro" id="IPR011060">
    <property type="entry name" value="RibuloseP-bd_barrel"/>
</dbReference>
<sequence length="208" mass="23337">MSLKTFVKISNINNLSDARYCAGMYVNLMGFSLEENNKNFISPEKFKEITDWLSGLEYVAEFEESHPDTILEIVKAYPEINYLEIQEEIHLKMLVNSSFGLILKCKVEDLDTIDDLISKSKSYADFGVTVHLVSDTLELDEATSLKIKELAEKCQVLLGFGLDASTIEEVLGKTKVKGISLEGGDEIKPGLKDFDELADILEVLELED</sequence>
<name>A0ABS9V739_9BACT</name>
<evidence type="ECO:0000313" key="1">
    <source>
        <dbReference type="EMBL" id="MCH7412231.1"/>
    </source>
</evidence>
<dbReference type="GO" id="GO:0016853">
    <property type="term" value="F:isomerase activity"/>
    <property type="evidence" value="ECO:0007669"/>
    <property type="project" value="UniProtKB-KW"/>
</dbReference>
<dbReference type="InterPro" id="IPR013785">
    <property type="entry name" value="Aldolase_TIM"/>
</dbReference>
<dbReference type="Gene3D" id="3.20.20.70">
    <property type="entry name" value="Aldolase class I"/>
    <property type="match status" value="1"/>
</dbReference>
<comment type="caution">
    <text evidence="1">The sequence shown here is derived from an EMBL/GenBank/DDBJ whole genome shotgun (WGS) entry which is preliminary data.</text>
</comment>
<reference evidence="1" key="1">
    <citation type="submission" date="2022-03" db="EMBL/GenBank/DDBJ databases">
        <title>De novo assembled genomes of Belliella spp. (Cyclobacteriaceae) strains.</title>
        <authorList>
            <person name="Szabo A."/>
            <person name="Korponai K."/>
            <person name="Felfoldi T."/>
        </authorList>
    </citation>
    <scope>NUCLEOTIDE SEQUENCE</scope>
    <source>
        <strain evidence="1">DSM 111903</strain>
    </source>
</reference>
<dbReference type="Proteomes" id="UP001165430">
    <property type="component" value="Unassembled WGS sequence"/>
</dbReference>
<proteinExistence type="predicted"/>
<organism evidence="1 2">
    <name type="scientific">Belliella alkalica</name>
    <dbReference type="NCBI Taxonomy" id="1730871"/>
    <lineage>
        <taxon>Bacteria</taxon>
        <taxon>Pseudomonadati</taxon>
        <taxon>Bacteroidota</taxon>
        <taxon>Cytophagia</taxon>
        <taxon>Cytophagales</taxon>
        <taxon>Cyclobacteriaceae</taxon>
        <taxon>Belliella</taxon>
    </lineage>
</organism>
<keyword evidence="1" id="KW-0413">Isomerase</keyword>